<evidence type="ECO:0000313" key="2">
    <source>
        <dbReference type="EMBL" id="MUG70400.1"/>
    </source>
</evidence>
<gene>
    <name evidence="2" type="ORF">GNP93_06875</name>
</gene>
<accession>A0A7X2Z9V0</accession>
<dbReference type="InterPro" id="IPR003594">
    <property type="entry name" value="HATPase_dom"/>
</dbReference>
<comment type="caution">
    <text evidence="2">The sequence shown here is derived from an EMBL/GenBank/DDBJ whole genome shotgun (WGS) entry which is preliminary data.</text>
</comment>
<proteinExistence type="predicted"/>
<dbReference type="Gene3D" id="3.30.565.10">
    <property type="entry name" value="Histidine kinase-like ATPase, C-terminal domain"/>
    <property type="match status" value="1"/>
</dbReference>
<evidence type="ECO:0000313" key="3">
    <source>
        <dbReference type="Proteomes" id="UP000450917"/>
    </source>
</evidence>
<dbReference type="Pfam" id="PF13581">
    <property type="entry name" value="HATPase_c_2"/>
    <property type="match status" value="1"/>
</dbReference>
<feature type="domain" description="Histidine kinase/HSP90-like ATPase" evidence="1">
    <location>
        <begin position="147"/>
        <end position="259"/>
    </location>
</feature>
<keyword evidence="3" id="KW-1185">Reference proteome</keyword>
<name>A0A7X2Z9V0_9BACL</name>
<dbReference type="EMBL" id="WNZX01000004">
    <property type="protein sequence ID" value="MUG70400.1"/>
    <property type="molecule type" value="Genomic_DNA"/>
</dbReference>
<dbReference type="AlphaFoldDB" id="A0A7X2Z9V0"/>
<dbReference type="Proteomes" id="UP000450917">
    <property type="component" value="Unassembled WGS sequence"/>
</dbReference>
<dbReference type="SUPFAM" id="SSF55874">
    <property type="entry name" value="ATPase domain of HSP90 chaperone/DNA topoisomerase II/histidine kinase"/>
    <property type="match status" value="1"/>
</dbReference>
<dbReference type="InterPro" id="IPR036890">
    <property type="entry name" value="HATPase_C_sf"/>
</dbReference>
<reference evidence="2 3" key="1">
    <citation type="submission" date="2019-11" db="EMBL/GenBank/DDBJ databases">
        <title>Draft genome sequences of five Paenibacillus species of dairy origin.</title>
        <authorList>
            <person name="Olajide A.M."/>
            <person name="Chen S."/>
            <person name="Lapointe G."/>
        </authorList>
    </citation>
    <scope>NUCLEOTIDE SEQUENCE [LARGE SCALE GENOMIC DNA]</scope>
    <source>
        <strain evidence="2 3">2CS3</strain>
    </source>
</reference>
<sequence>MSQHLNRGKGESGFLIYLSFTAAENEPQPKNDEGRYLLSLAARLVEMVEKQEDVYLKIKEMHLSDRHHRCFLKTYEEIKQDLTQYIPSAPTIEPVGHPEEDEVWQVYRDVMYAITQRKFLLIRKHEVEPYKAGKLLCTAPVIERSDIPKARELAKQSLIGIGIPQTAIMSHLLVISEAITNILKHAREGKMTMFITDAAIHLLVEDQGPGFPLKHLPNAALMAGYSTKKSLGQGFTLMMKMTERVLLSTIPGEGSSLILIFNR</sequence>
<evidence type="ECO:0000259" key="1">
    <source>
        <dbReference type="Pfam" id="PF13581"/>
    </source>
</evidence>
<protein>
    <recommendedName>
        <fullName evidence="1">Histidine kinase/HSP90-like ATPase domain-containing protein</fullName>
    </recommendedName>
</protein>
<dbReference type="RefSeq" id="WP_127604391.1">
    <property type="nucleotide sequence ID" value="NZ_JARTHJ010000074.1"/>
</dbReference>
<organism evidence="2 3">
    <name type="scientific">Paenibacillus validus</name>
    <dbReference type="NCBI Taxonomy" id="44253"/>
    <lineage>
        <taxon>Bacteria</taxon>
        <taxon>Bacillati</taxon>
        <taxon>Bacillota</taxon>
        <taxon>Bacilli</taxon>
        <taxon>Bacillales</taxon>
        <taxon>Paenibacillaceae</taxon>
        <taxon>Paenibacillus</taxon>
    </lineage>
</organism>